<protein>
    <submittedName>
        <fullName evidence="1">Uncharacterized protein</fullName>
    </submittedName>
</protein>
<accession>A0ABQ8VFN1</accession>
<sequence length="95" mass="10492">MCVESALVEFDSMTANNCVRRLAIPNNSNRSYDWTRITPPFVSFLLKLAVELTSAALGERTILITRGGWRSISGVPRLSFDDGLFTSSNLCPIIP</sequence>
<gene>
    <name evidence="1" type="ORF">C8R41DRAFT_832439</name>
</gene>
<proteinExistence type="predicted"/>
<dbReference type="EMBL" id="JANVFT010000038">
    <property type="protein sequence ID" value="KAJ4492413.1"/>
    <property type="molecule type" value="Genomic_DNA"/>
</dbReference>
<reference evidence="1" key="1">
    <citation type="submission" date="2022-08" db="EMBL/GenBank/DDBJ databases">
        <title>A Global Phylogenomic Analysis of the Shiitake Genus Lentinula.</title>
        <authorList>
            <consortium name="DOE Joint Genome Institute"/>
            <person name="Sierra-Patev S."/>
            <person name="Min B."/>
            <person name="Naranjo-Ortiz M."/>
            <person name="Looney B."/>
            <person name="Konkel Z."/>
            <person name="Slot J.C."/>
            <person name="Sakamoto Y."/>
            <person name="Steenwyk J.L."/>
            <person name="Rokas A."/>
            <person name="Carro J."/>
            <person name="Camarero S."/>
            <person name="Ferreira P."/>
            <person name="Molpeceres G."/>
            <person name="Ruiz-Duenas F.J."/>
            <person name="Serrano A."/>
            <person name="Henrissat B."/>
            <person name="Drula E."/>
            <person name="Hughes K.W."/>
            <person name="Mata J.L."/>
            <person name="Ishikawa N.K."/>
            <person name="Vargas-Isla R."/>
            <person name="Ushijima S."/>
            <person name="Smith C.A."/>
            <person name="Ahrendt S."/>
            <person name="Andreopoulos W."/>
            <person name="He G."/>
            <person name="Labutti K."/>
            <person name="Lipzen A."/>
            <person name="Ng V."/>
            <person name="Riley R."/>
            <person name="Sandor L."/>
            <person name="Barry K."/>
            <person name="Martinez A.T."/>
            <person name="Xiao Y."/>
            <person name="Gibbons J.G."/>
            <person name="Terashima K."/>
            <person name="Grigoriev I.V."/>
            <person name="Hibbett D.S."/>
        </authorList>
    </citation>
    <scope>NUCLEOTIDE SEQUENCE</scope>
    <source>
        <strain evidence="1">RHP3577 ss4</strain>
    </source>
</reference>
<evidence type="ECO:0000313" key="1">
    <source>
        <dbReference type="EMBL" id="KAJ4492413.1"/>
    </source>
</evidence>
<organism evidence="1 2">
    <name type="scientific">Lentinula lateritia</name>
    <dbReference type="NCBI Taxonomy" id="40482"/>
    <lineage>
        <taxon>Eukaryota</taxon>
        <taxon>Fungi</taxon>
        <taxon>Dikarya</taxon>
        <taxon>Basidiomycota</taxon>
        <taxon>Agaricomycotina</taxon>
        <taxon>Agaricomycetes</taxon>
        <taxon>Agaricomycetidae</taxon>
        <taxon>Agaricales</taxon>
        <taxon>Marasmiineae</taxon>
        <taxon>Omphalotaceae</taxon>
        <taxon>Lentinula</taxon>
    </lineage>
</organism>
<evidence type="ECO:0000313" key="2">
    <source>
        <dbReference type="Proteomes" id="UP001150217"/>
    </source>
</evidence>
<dbReference type="Proteomes" id="UP001150217">
    <property type="component" value="Unassembled WGS sequence"/>
</dbReference>
<keyword evidence="2" id="KW-1185">Reference proteome</keyword>
<name>A0ABQ8VFN1_9AGAR</name>
<comment type="caution">
    <text evidence="1">The sequence shown here is derived from an EMBL/GenBank/DDBJ whole genome shotgun (WGS) entry which is preliminary data.</text>
</comment>